<dbReference type="AlphaFoldDB" id="A0A8I1LCG7"/>
<accession>A0A8I1LCG7</accession>
<dbReference type="EMBL" id="JAEHFL010000004">
    <property type="protein sequence ID" value="MBK3427659.1"/>
    <property type="molecule type" value="Genomic_DNA"/>
</dbReference>
<dbReference type="PANTHER" id="PTHR33514">
    <property type="entry name" value="PROTEIN ABCI12, CHLOROPLASTIC"/>
    <property type="match status" value="1"/>
</dbReference>
<comment type="subcellular location">
    <subcellularLocation>
        <location evidence="1">Membrane</location>
        <topology evidence="1">Multi-pass membrane protein</topology>
    </subcellularLocation>
</comment>
<evidence type="ECO:0000256" key="3">
    <source>
        <dbReference type="ARBA" id="ARBA00022989"/>
    </source>
</evidence>
<evidence type="ECO:0000256" key="2">
    <source>
        <dbReference type="ARBA" id="ARBA00022692"/>
    </source>
</evidence>
<evidence type="ECO:0000256" key="5">
    <source>
        <dbReference type="SAM" id="Phobius"/>
    </source>
</evidence>
<sequence length="206" mass="23000">MQRRTNLPLSVYVDGTSFVHRIKPSWKIAFLLVFILVTSIFFKSIPWAAGGVIFVVILYACARIPLGIAWSQIWPPLFFLVPLAGFQWWAKDFDYAAVMFLNVFAAMMAAFLLTLTSTVDEIMESLEESLQPLKRLGIPVENISLAMSLTIRLIPLMFETVYEVLDARKARGAGMSPLAFGTPVIIRSIRRARAMGEALQARGVGD</sequence>
<keyword evidence="2 5" id="KW-0812">Transmembrane</keyword>
<evidence type="ECO:0000256" key="4">
    <source>
        <dbReference type="ARBA" id="ARBA00023136"/>
    </source>
</evidence>
<proteinExistence type="predicted"/>
<evidence type="ECO:0000256" key="1">
    <source>
        <dbReference type="ARBA" id="ARBA00004141"/>
    </source>
</evidence>
<reference evidence="6 7" key="1">
    <citation type="submission" date="2020-12" db="EMBL/GenBank/DDBJ databases">
        <title>Draft genome sequence of the commensal strain Corynebacterium tuberculostearicum MFP09/CIP 102622 isolated from human skin.</title>
        <authorList>
            <person name="Boukerb A.M."/>
            <person name="Janvier X."/>
            <person name="Feuilloley M.G.J."/>
            <person name="Groboillot A."/>
        </authorList>
    </citation>
    <scope>NUCLEOTIDE SEQUENCE [LARGE SCALE GENOMIC DNA]</scope>
    <source>
        <strain evidence="6 7">CIP 102622</strain>
    </source>
</reference>
<dbReference type="GO" id="GO:0005886">
    <property type="term" value="C:plasma membrane"/>
    <property type="evidence" value="ECO:0007669"/>
    <property type="project" value="UniProtKB-ARBA"/>
</dbReference>
<dbReference type="Pfam" id="PF02361">
    <property type="entry name" value="CbiQ"/>
    <property type="match status" value="1"/>
</dbReference>
<dbReference type="RefSeq" id="WP_023021358.1">
    <property type="nucleotide sequence ID" value="NZ_CP175764.1"/>
</dbReference>
<keyword evidence="4 5" id="KW-0472">Membrane</keyword>
<comment type="caution">
    <text evidence="6">The sequence shown here is derived from an EMBL/GenBank/DDBJ whole genome shotgun (WGS) entry which is preliminary data.</text>
</comment>
<evidence type="ECO:0000313" key="7">
    <source>
        <dbReference type="Proteomes" id="UP000603369"/>
    </source>
</evidence>
<dbReference type="InterPro" id="IPR003339">
    <property type="entry name" value="ABC/ECF_trnsptr_transmembrane"/>
</dbReference>
<keyword evidence="7" id="KW-1185">Reference proteome</keyword>
<organism evidence="6 7">
    <name type="scientific">Corynebacterium tuberculostearicum</name>
    <dbReference type="NCBI Taxonomy" id="38304"/>
    <lineage>
        <taxon>Bacteria</taxon>
        <taxon>Bacillati</taxon>
        <taxon>Actinomycetota</taxon>
        <taxon>Actinomycetes</taxon>
        <taxon>Mycobacteriales</taxon>
        <taxon>Corynebacteriaceae</taxon>
        <taxon>Corynebacterium</taxon>
    </lineage>
</organism>
<protein>
    <submittedName>
        <fullName evidence="6">Energy-coupling factor transporter transmembrane protein EcfT</fullName>
    </submittedName>
</protein>
<feature type="transmembrane region" description="Helical" evidence="5">
    <location>
        <begin position="73"/>
        <end position="90"/>
    </location>
</feature>
<feature type="transmembrane region" description="Helical" evidence="5">
    <location>
        <begin position="25"/>
        <end position="42"/>
    </location>
</feature>
<gene>
    <name evidence="6" type="ORF">JDP02_03905</name>
</gene>
<name>A0A8I1LCG7_9CORY</name>
<keyword evidence="3 5" id="KW-1133">Transmembrane helix</keyword>
<evidence type="ECO:0000313" key="6">
    <source>
        <dbReference type="EMBL" id="MBK3427659.1"/>
    </source>
</evidence>
<dbReference type="PANTHER" id="PTHR33514:SF13">
    <property type="entry name" value="PROTEIN ABCI12, CHLOROPLASTIC"/>
    <property type="match status" value="1"/>
</dbReference>
<dbReference type="CDD" id="cd16914">
    <property type="entry name" value="EcfT"/>
    <property type="match status" value="1"/>
</dbReference>
<feature type="transmembrane region" description="Helical" evidence="5">
    <location>
        <begin position="96"/>
        <end position="115"/>
    </location>
</feature>
<dbReference type="GeneID" id="81705962"/>
<dbReference type="Proteomes" id="UP000603369">
    <property type="component" value="Unassembled WGS sequence"/>
</dbReference>